<evidence type="ECO:0000313" key="3">
    <source>
        <dbReference type="Proteomes" id="UP000757540"/>
    </source>
</evidence>
<feature type="transmembrane region" description="Helical" evidence="1">
    <location>
        <begin position="36"/>
        <end position="64"/>
    </location>
</feature>
<sequence length="224" mass="24812">MTHDPRRSGTRATVNERVADAEVPGWTGGVMFVLRWVTLLIEINVMVVLGTLAGGVVLGVGPALRAGSAAVERMTDEPTPWRTFWRTWRAGFWRTNARFAPFWVLATLLWFDGVAVTLLEGPARSVLLGGLVVILAWSSVMLAYWPRVLLRYDRPVRPTWRFVLLAPLLGPATSLAVLVVLLVVWIAWTFMPLAAVLVGVSFALWATGRLVNDRLDRLDDDLPG</sequence>
<dbReference type="EMBL" id="JABEZU010000001">
    <property type="protein sequence ID" value="NOV96396.1"/>
    <property type="molecule type" value="Genomic_DNA"/>
</dbReference>
<reference evidence="2 3" key="1">
    <citation type="submission" date="2020-05" db="EMBL/GenBank/DDBJ databases">
        <title>Genomic Encyclopedia of Type Strains, Phase III (KMG-III): the genomes of soil and plant-associated and newly described type strains.</title>
        <authorList>
            <person name="Whitman W."/>
        </authorList>
    </citation>
    <scope>NUCLEOTIDE SEQUENCE [LARGE SCALE GENOMIC DNA]</scope>
    <source>
        <strain evidence="2 3">KCTC 19046</strain>
    </source>
</reference>
<evidence type="ECO:0000256" key="1">
    <source>
        <dbReference type="SAM" id="Phobius"/>
    </source>
</evidence>
<feature type="transmembrane region" description="Helical" evidence="1">
    <location>
        <begin position="162"/>
        <end position="187"/>
    </location>
</feature>
<feature type="transmembrane region" description="Helical" evidence="1">
    <location>
        <begin position="193"/>
        <end position="211"/>
    </location>
</feature>
<feature type="transmembrane region" description="Helical" evidence="1">
    <location>
        <begin position="99"/>
        <end position="119"/>
    </location>
</feature>
<evidence type="ECO:0000313" key="2">
    <source>
        <dbReference type="EMBL" id="NOV96396.1"/>
    </source>
</evidence>
<protein>
    <submittedName>
        <fullName evidence="2">Membrane protein YesL</fullName>
    </submittedName>
</protein>
<gene>
    <name evidence="2" type="ORF">HDG69_000949</name>
</gene>
<comment type="caution">
    <text evidence="2">The sequence shown here is derived from an EMBL/GenBank/DDBJ whole genome shotgun (WGS) entry which is preliminary data.</text>
</comment>
<keyword evidence="1" id="KW-0812">Transmembrane</keyword>
<keyword evidence="1" id="KW-1133">Transmembrane helix</keyword>
<dbReference type="Pfam" id="PF04854">
    <property type="entry name" value="DUF624"/>
    <property type="match status" value="1"/>
</dbReference>
<name>A0ABX2A117_9MICO</name>
<feature type="transmembrane region" description="Helical" evidence="1">
    <location>
        <begin position="125"/>
        <end position="150"/>
    </location>
</feature>
<keyword evidence="1" id="KW-0472">Membrane</keyword>
<dbReference type="RefSeq" id="WP_171782584.1">
    <property type="nucleotide sequence ID" value="NZ_BAAAML010000002.1"/>
</dbReference>
<dbReference type="Proteomes" id="UP000757540">
    <property type="component" value="Unassembled WGS sequence"/>
</dbReference>
<accession>A0ABX2A117</accession>
<dbReference type="InterPro" id="IPR006938">
    <property type="entry name" value="DUF624"/>
</dbReference>
<keyword evidence="3" id="KW-1185">Reference proteome</keyword>
<organism evidence="2 3">
    <name type="scientific">Isoptericola halotolerans</name>
    <dbReference type="NCBI Taxonomy" id="300560"/>
    <lineage>
        <taxon>Bacteria</taxon>
        <taxon>Bacillati</taxon>
        <taxon>Actinomycetota</taxon>
        <taxon>Actinomycetes</taxon>
        <taxon>Micrococcales</taxon>
        <taxon>Promicromonosporaceae</taxon>
        <taxon>Isoptericola</taxon>
    </lineage>
</organism>
<proteinExistence type="predicted"/>